<feature type="compositionally biased region" description="Polar residues" evidence="1">
    <location>
        <begin position="531"/>
        <end position="546"/>
    </location>
</feature>
<gene>
    <name evidence="2" type="ORF">DM860_004116</name>
</gene>
<sequence>MVQDSLISVVYRSFLSCDDPKGVVERKMIRGSKIDFSTKMEDKRVKQRPQNKEEKKEVVSKGSQEVLNSASNVHLAEVARGAQDLNRVIESWPEGISFDRKSKDIAKDLLKGALDLQESLVMLGKLQEASQFMAKLKKTSKEKSGRVERAPRDCYDELREVIRESFGRQNLLPPTSHPIQRVSFENRELDLFPDVPSTSSSQSSIGRASFHRSKMAFDADLPSSSSSQSSVFQPQEMPSFSGSVPKVKEHKPKRPNLIAKLMGLEEFSPKPLQSTLQRDLEKDMVFNQRRPVFEMDLPKAKKPPVAKKVDPKCKTLEEIIETMQFKGLLKSSKFVDGPKHETCQQDVSGSPLIVIMKPRHSPEKLLQPERMNTSTSPCYEGSYTKEIVRKTRKEELSPNVSDRVLDTTLYRNVRAENSKIKRPIQEKGAKNQGGTTAIPNENPTKVHGRLSSVKTEASGPGKSRQQNNKDIVEKKIEKNQKVDHNLQKREGMKNVKANDGAKSRDQTKLRKAEIVPPHASEKQNTQKKSRTSNLASKTVTATASRNSRSRKNVKTDKPLVPKQFKDNEEKDGHINLTSNKEAHKTGNIVEAIEDLQIQEVCDVNENPITDDHISTFGSDESLPCESAMPTVICEGIGHLRNDEDHGRETVSFETLYSLIERDLLGKEVGNGGWDLGWSKGFSSDEMNNIVGDLEKHVLYGVIEDALLGFAF</sequence>
<keyword evidence="3" id="KW-1185">Reference proteome</keyword>
<evidence type="ECO:0008006" key="4">
    <source>
        <dbReference type="Google" id="ProtNLM"/>
    </source>
</evidence>
<feature type="compositionally biased region" description="Basic and acidic residues" evidence="1">
    <location>
        <begin position="499"/>
        <end position="513"/>
    </location>
</feature>
<protein>
    <recommendedName>
        <fullName evidence="4">DUF3741 domain-containing protein</fullName>
    </recommendedName>
</protein>
<feature type="compositionally biased region" description="Basic and acidic residues" evidence="1">
    <location>
        <begin position="470"/>
        <end position="493"/>
    </location>
</feature>
<dbReference type="EMBL" id="NQVE01000217">
    <property type="protein sequence ID" value="RAL37194.1"/>
    <property type="molecule type" value="Genomic_DNA"/>
</dbReference>
<feature type="region of interest" description="Disordered" evidence="1">
    <location>
        <begin position="219"/>
        <end position="250"/>
    </location>
</feature>
<feature type="compositionally biased region" description="Polar residues" evidence="1">
    <location>
        <begin position="231"/>
        <end position="242"/>
    </location>
</feature>
<evidence type="ECO:0000256" key="1">
    <source>
        <dbReference type="SAM" id="MobiDB-lite"/>
    </source>
</evidence>
<dbReference type="PANTHER" id="PTHR34282:SF2">
    <property type="entry name" value="DUF3741 DOMAIN-CONTAINING PROTEIN"/>
    <property type="match status" value="1"/>
</dbReference>
<dbReference type="Proteomes" id="UP000249390">
    <property type="component" value="Unassembled WGS sequence"/>
</dbReference>
<reference evidence="2 3" key="1">
    <citation type="submission" date="2018-06" db="EMBL/GenBank/DDBJ databases">
        <title>The Genome of Cuscuta australis (Dodder) Provides Insight into the Evolution of Plant Parasitism.</title>
        <authorList>
            <person name="Liu H."/>
        </authorList>
    </citation>
    <scope>NUCLEOTIDE SEQUENCE [LARGE SCALE GENOMIC DNA]</scope>
    <source>
        <strain evidence="3">cv. Yunnan</strain>
        <tissue evidence="2">Vines</tissue>
    </source>
</reference>
<accession>A0A328CVR0</accession>
<dbReference type="PANTHER" id="PTHR34282">
    <property type="entry name" value="OS01G0228800 PROTEIN-RELATED"/>
    <property type="match status" value="1"/>
</dbReference>
<feature type="region of interest" description="Disordered" evidence="1">
    <location>
        <begin position="416"/>
        <end position="563"/>
    </location>
</feature>
<evidence type="ECO:0000313" key="3">
    <source>
        <dbReference type="Proteomes" id="UP000249390"/>
    </source>
</evidence>
<feature type="compositionally biased region" description="Basic and acidic residues" evidence="1">
    <location>
        <begin position="553"/>
        <end position="563"/>
    </location>
</feature>
<comment type="caution">
    <text evidence="2">The sequence shown here is derived from an EMBL/GenBank/DDBJ whole genome shotgun (WGS) entry which is preliminary data.</text>
</comment>
<feature type="compositionally biased region" description="Basic and acidic residues" evidence="1">
    <location>
        <begin position="416"/>
        <end position="429"/>
    </location>
</feature>
<evidence type="ECO:0000313" key="2">
    <source>
        <dbReference type="EMBL" id="RAL37194.1"/>
    </source>
</evidence>
<dbReference type="AlphaFoldDB" id="A0A328CVR0"/>
<organism evidence="2 3">
    <name type="scientific">Cuscuta australis</name>
    <dbReference type="NCBI Taxonomy" id="267555"/>
    <lineage>
        <taxon>Eukaryota</taxon>
        <taxon>Viridiplantae</taxon>
        <taxon>Streptophyta</taxon>
        <taxon>Embryophyta</taxon>
        <taxon>Tracheophyta</taxon>
        <taxon>Spermatophyta</taxon>
        <taxon>Magnoliopsida</taxon>
        <taxon>eudicotyledons</taxon>
        <taxon>Gunneridae</taxon>
        <taxon>Pentapetalae</taxon>
        <taxon>asterids</taxon>
        <taxon>lamiids</taxon>
        <taxon>Solanales</taxon>
        <taxon>Convolvulaceae</taxon>
        <taxon>Cuscuteae</taxon>
        <taxon>Cuscuta</taxon>
        <taxon>Cuscuta subgen. Grammica</taxon>
        <taxon>Cuscuta sect. Cleistogrammica</taxon>
    </lineage>
</organism>
<feature type="compositionally biased region" description="Basic and acidic residues" evidence="1">
    <location>
        <begin position="40"/>
        <end position="59"/>
    </location>
</feature>
<feature type="compositionally biased region" description="Polar residues" evidence="1">
    <location>
        <begin position="432"/>
        <end position="443"/>
    </location>
</feature>
<feature type="region of interest" description="Disordered" evidence="1">
    <location>
        <begin position="40"/>
        <end position="63"/>
    </location>
</feature>
<name>A0A328CVR0_9ASTE</name>
<proteinExistence type="predicted"/>